<dbReference type="Pfam" id="PF13432">
    <property type="entry name" value="TPR_16"/>
    <property type="match status" value="2"/>
</dbReference>
<keyword evidence="2 3" id="KW-0802">TPR repeat</keyword>
<dbReference type="PANTHER" id="PTHR44858:SF1">
    <property type="entry name" value="UDP-N-ACETYLGLUCOSAMINE--PEPTIDE N-ACETYLGLUCOSAMINYLTRANSFERASE SPINDLY-RELATED"/>
    <property type="match status" value="1"/>
</dbReference>
<proteinExistence type="predicted"/>
<evidence type="ECO:0000256" key="2">
    <source>
        <dbReference type="ARBA" id="ARBA00022803"/>
    </source>
</evidence>
<name>A0ABT2YCY8_9BURK</name>
<evidence type="ECO:0000313" key="6">
    <source>
        <dbReference type="Proteomes" id="UP001209701"/>
    </source>
</evidence>
<reference evidence="5 6" key="1">
    <citation type="submission" date="2021-11" db="EMBL/GenBank/DDBJ databases">
        <authorList>
            <person name="Liang Q."/>
            <person name="Mou H."/>
            <person name="Liu Z."/>
        </authorList>
    </citation>
    <scope>NUCLEOTIDE SEQUENCE [LARGE SCALE GENOMIC DNA]</scope>
    <source>
        <strain evidence="5 6">CHU3</strain>
    </source>
</reference>
<organism evidence="5 6">
    <name type="scientific">Roseateles oligotrophus</name>
    <dbReference type="NCBI Taxonomy" id="1769250"/>
    <lineage>
        <taxon>Bacteria</taxon>
        <taxon>Pseudomonadati</taxon>
        <taxon>Pseudomonadota</taxon>
        <taxon>Betaproteobacteria</taxon>
        <taxon>Burkholderiales</taxon>
        <taxon>Sphaerotilaceae</taxon>
        <taxon>Roseateles</taxon>
    </lineage>
</organism>
<sequence length="816" mass="88132">MKISPPRAKASLLALGISLSIGLSSALAGPQPDYLAGRALLEKPQQSAAGNRERGLIYTWLFAIDDLAEVERRTRSALDPAAKPAALPADLQAAGRLALEQRNFERAQAAFERARSHAKAKPEDKAAAIKGLSQVTFQRRDYDAALKAAQASVKLHASADGLMTLADTLIRLGRTDEAIAAAERALTLDPQHEVAHYLLGNGYARKNYSELAALKPAAFEQAQRLTRQASDAFTGGAFKQAADLSEQALALLPGYGRAHAVLAKALESQRLALDVHRAEAEARFAAMPMPAVPGIERYVLNWAQLSPRHQKRVALSIAPWKAYVPVLVEGGATHFIKPLHMKLSETPGAQALKDQRINYDSRLWDDVRGAGGFNTVTGIEDVERSIFDRYNTVLHELTHQVHGVMTAAQAREIQELYRRAKLRDEATQTGFLSRYAGGSVWEYFAEGANSFDSPRRDAFDNREIVRERLLALDPELKTLVARLLAQQDVGASLPIALLNAGHQKLEEGDASAALALYARAAKVAPPDDELVLTAQLNGLSFTGDSAGVVEIAAQALQLHPRSGALRVGAADALWHAGRSLSEVTDALAASRAGLAGDEDRYRVDLALGDNYRKLGDGPRALAAFDAALAYQSDSPEGLWGRAAALAMLDERWAESFAVYEQALRLRTGLVELRADLVQDLIRAGRFDAAAKQLAEAQLLDGDDPRLLALGAWLALEDKGLGKGAGKAQEPAELALLKATKALEKAPWNDLALIVKAAALKSLGRSDEAALVLAPLRERLSTGAPPQWLYRADKSSWVSVHELPNVEHGLLRRLVGE</sequence>
<keyword evidence="1" id="KW-0677">Repeat</keyword>
<feature type="chain" id="PRO_5046036745" evidence="4">
    <location>
        <begin position="29"/>
        <end position="816"/>
    </location>
</feature>
<comment type="caution">
    <text evidence="5">The sequence shown here is derived from an EMBL/GenBank/DDBJ whole genome shotgun (WGS) entry which is preliminary data.</text>
</comment>
<dbReference type="EMBL" id="JAJIRN010000003">
    <property type="protein sequence ID" value="MCV2367912.1"/>
    <property type="molecule type" value="Genomic_DNA"/>
</dbReference>
<evidence type="ECO:0000256" key="3">
    <source>
        <dbReference type="PROSITE-ProRule" id="PRU00339"/>
    </source>
</evidence>
<protein>
    <submittedName>
        <fullName evidence="5">Tetratricopeptide repeat protein</fullName>
    </submittedName>
</protein>
<dbReference type="Proteomes" id="UP001209701">
    <property type="component" value="Unassembled WGS sequence"/>
</dbReference>
<feature type="repeat" description="TPR" evidence="3">
    <location>
        <begin position="159"/>
        <end position="192"/>
    </location>
</feature>
<accession>A0ABT2YCY8</accession>
<keyword evidence="6" id="KW-1185">Reference proteome</keyword>
<evidence type="ECO:0000256" key="1">
    <source>
        <dbReference type="ARBA" id="ARBA00022737"/>
    </source>
</evidence>
<dbReference type="InterPro" id="IPR019734">
    <property type="entry name" value="TPR_rpt"/>
</dbReference>
<dbReference type="SUPFAM" id="SSF55486">
    <property type="entry name" value="Metalloproteases ('zincins'), catalytic domain"/>
    <property type="match status" value="1"/>
</dbReference>
<dbReference type="InterPro" id="IPR050498">
    <property type="entry name" value="Ycf3"/>
</dbReference>
<dbReference type="RefSeq" id="WP_263570537.1">
    <property type="nucleotide sequence ID" value="NZ_JAJIRN010000003.1"/>
</dbReference>
<dbReference type="PROSITE" id="PS50005">
    <property type="entry name" value="TPR"/>
    <property type="match status" value="1"/>
</dbReference>
<evidence type="ECO:0000313" key="5">
    <source>
        <dbReference type="EMBL" id="MCV2367912.1"/>
    </source>
</evidence>
<dbReference type="Gene3D" id="1.25.40.10">
    <property type="entry name" value="Tetratricopeptide repeat domain"/>
    <property type="match status" value="2"/>
</dbReference>
<dbReference type="PANTHER" id="PTHR44858">
    <property type="entry name" value="TETRATRICOPEPTIDE REPEAT PROTEIN 6"/>
    <property type="match status" value="1"/>
</dbReference>
<dbReference type="InterPro" id="IPR011990">
    <property type="entry name" value="TPR-like_helical_dom_sf"/>
</dbReference>
<evidence type="ECO:0000256" key="4">
    <source>
        <dbReference type="SAM" id="SignalP"/>
    </source>
</evidence>
<dbReference type="SMART" id="SM00028">
    <property type="entry name" value="TPR"/>
    <property type="match status" value="6"/>
</dbReference>
<dbReference type="SUPFAM" id="SSF48452">
    <property type="entry name" value="TPR-like"/>
    <property type="match status" value="2"/>
</dbReference>
<feature type="signal peptide" evidence="4">
    <location>
        <begin position="1"/>
        <end position="28"/>
    </location>
</feature>
<keyword evidence="4" id="KW-0732">Signal</keyword>
<gene>
    <name evidence="5" type="ORF">LNV07_07365</name>
</gene>